<reference evidence="1" key="1">
    <citation type="submission" date="2023-05" db="EMBL/GenBank/DDBJ databases">
        <title>Complete genome sequence of Agrobacterium larrymoorei CFBP5477.</title>
        <authorList>
            <person name="Yen H.-C."/>
            <person name="Chou L."/>
            <person name="Lin Y.-C."/>
            <person name="Lai E.-M."/>
            <person name="Kuo C.-H."/>
        </authorList>
    </citation>
    <scope>NUCLEOTIDE SEQUENCE</scope>
    <source>
        <strain evidence="1">CFBP5477</strain>
    </source>
</reference>
<dbReference type="AlphaFoldDB" id="A0AAF0H6T8"/>
<proteinExistence type="predicted"/>
<protein>
    <submittedName>
        <fullName evidence="1">Uncharacterized protein</fullName>
    </submittedName>
</protein>
<dbReference type="EMBL" id="CP124733">
    <property type="protein sequence ID" value="WHA40583.1"/>
    <property type="molecule type" value="Genomic_DNA"/>
</dbReference>
<dbReference type="Proteomes" id="UP000298664">
    <property type="component" value="Chromosome Circular"/>
</dbReference>
<name>A0AAF0H6T8_9HYPH</name>
<dbReference type="RefSeq" id="WP_197736738.1">
    <property type="nucleotide sequence ID" value="NZ_CP124733.1"/>
</dbReference>
<gene>
    <name evidence="1" type="ORF">CFBP5477_012235</name>
</gene>
<accession>A0AAF0H6T8</accession>
<organism evidence="1 2">
    <name type="scientific">Agrobacterium larrymoorei</name>
    <dbReference type="NCBI Taxonomy" id="160699"/>
    <lineage>
        <taxon>Bacteria</taxon>
        <taxon>Pseudomonadati</taxon>
        <taxon>Pseudomonadota</taxon>
        <taxon>Alphaproteobacteria</taxon>
        <taxon>Hyphomicrobiales</taxon>
        <taxon>Rhizobiaceae</taxon>
        <taxon>Rhizobium/Agrobacterium group</taxon>
        <taxon>Agrobacterium</taxon>
    </lineage>
</organism>
<dbReference type="SUPFAM" id="SSF56399">
    <property type="entry name" value="ADP-ribosylation"/>
    <property type="match status" value="1"/>
</dbReference>
<evidence type="ECO:0000313" key="2">
    <source>
        <dbReference type="Proteomes" id="UP000298664"/>
    </source>
</evidence>
<evidence type="ECO:0000313" key="1">
    <source>
        <dbReference type="EMBL" id="WHA40583.1"/>
    </source>
</evidence>
<sequence length="215" mass="24201">MAALKSESSLKHSEKDYDWLGSGVYFWENDPQRALDWAKHKCKRGDYEHPFVIGSVIDLGNCLDLISRQEISVLEWAYNSLKQKLAAAGKLDEMPVNQDARGDRNGDKLLRYLDCAVINHLHYIIAEANNALEFPTYDSVRGLFTEGKEVYPGARFLTSTHTQIAVRNPACLKGYFLPPGLPQIVEEPLTYSVEEKAALTHEDWGGIVNSPTLFD</sequence>